<evidence type="ECO:0008006" key="4">
    <source>
        <dbReference type="Google" id="ProtNLM"/>
    </source>
</evidence>
<sequence length="133" mass="13945">MKTAAIALLFAAAASAQSASDITYEWFPATGISCPNDGATAELISVTEDLKQFAFKARNKAPQDKSAANMASGPCGELSGVPYIATEAWQENGEIAGTLYFAYDQGKKTIYYCDALGAYSNNGSGYPDGCSEV</sequence>
<protein>
    <recommendedName>
        <fullName evidence="4">AA1-like domain-containing protein</fullName>
    </recommendedName>
</protein>
<evidence type="ECO:0000313" key="2">
    <source>
        <dbReference type="EMBL" id="KAH7052266.1"/>
    </source>
</evidence>
<keyword evidence="3" id="KW-1185">Reference proteome</keyword>
<dbReference type="EMBL" id="JAGTJR010000011">
    <property type="protein sequence ID" value="KAH7052266.1"/>
    <property type="molecule type" value="Genomic_DNA"/>
</dbReference>
<proteinExistence type="predicted"/>
<evidence type="ECO:0000313" key="3">
    <source>
        <dbReference type="Proteomes" id="UP000774617"/>
    </source>
</evidence>
<accession>A0ABQ8GDR2</accession>
<keyword evidence="1" id="KW-0732">Signal</keyword>
<name>A0ABQ8GDR2_9PEZI</name>
<reference evidence="2 3" key="1">
    <citation type="journal article" date="2021" name="Nat. Commun.">
        <title>Genetic determinants of endophytism in the Arabidopsis root mycobiome.</title>
        <authorList>
            <person name="Mesny F."/>
            <person name="Miyauchi S."/>
            <person name="Thiergart T."/>
            <person name="Pickel B."/>
            <person name="Atanasova L."/>
            <person name="Karlsson M."/>
            <person name="Huettel B."/>
            <person name="Barry K.W."/>
            <person name="Haridas S."/>
            <person name="Chen C."/>
            <person name="Bauer D."/>
            <person name="Andreopoulos W."/>
            <person name="Pangilinan J."/>
            <person name="LaButti K."/>
            <person name="Riley R."/>
            <person name="Lipzen A."/>
            <person name="Clum A."/>
            <person name="Drula E."/>
            <person name="Henrissat B."/>
            <person name="Kohler A."/>
            <person name="Grigoriev I.V."/>
            <person name="Martin F.M."/>
            <person name="Hacquard S."/>
        </authorList>
    </citation>
    <scope>NUCLEOTIDE SEQUENCE [LARGE SCALE GENOMIC DNA]</scope>
    <source>
        <strain evidence="2 3">MPI-SDFR-AT-0080</strain>
    </source>
</reference>
<feature type="chain" id="PRO_5047244990" description="AA1-like domain-containing protein" evidence="1">
    <location>
        <begin position="17"/>
        <end position="133"/>
    </location>
</feature>
<comment type="caution">
    <text evidence="2">The sequence shown here is derived from an EMBL/GenBank/DDBJ whole genome shotgun (WGS) entry which is preliminary data.</text>
</comment>
<dbReference type="Proteomes" id="UP000774617">
    <property type="component" value="Unassembled WGS sequence"/>
</dbReference>
<evidence type="ECO:0000256" key="1">
    <source>
        <dbReference type="SAM" id="SignalP"/>
    </source>
</evidence>
<organism evidence="2 3">
    <name type="scientific">Macrophomina phaseolina</name>
    <dbReference type="NCBI Taxonomy" id="35725"/>
    <lineage>
        <taxon>Eukaryota</taxon>
        <taxon>Fungi</taxon>
        <taxon>Dikarya</taxon>
        <taxon>Ascomycota</taxon>
        <taxon>Pezizomycotina</taxon>
        <taxon>Dothideomycetes</taxon>
        <taxon>Dothideomycetes incertae sedis</taxon>
        <taxon>Botryosphaeriales</taxon>
        <taxon>Botryosphaeriaceae</taxon>
        <taxon>Macrophomina</taxon>
    </lineage>
</organism>
<feature type="signal peptide" evidence="1">
    <location>
        <begin position="1"/>
        <end position="16"/>
    </location>
</feature>
<gene>
    <name evidence="2" type="ORF">B0J12DRAFT_698928</name>
</gene>